<dbReference type="AlphaFoldDB" id="A0A6J6JPX1"/>
<sequence length="130" mass="14575">MDQQKPIRLIGVYNADGGVIGELKYFFGHLIGIAKCELCDITHSPIRRKASFDQLAAELKSEYGLDFALKHLNERTESETKASAGKEPCVLAEYPDGSLGMFLDRQELRVVDGHVDKFSKLVRARLALFF</sequence>
<dbReference type="EMBL" id="CAEZVT010000086">
    <property type="protein sequence ID" value="CAB4638023.1"/>
    <property type="molecule type" value="Genomic_DNA"/>
</dbReference>
<proteinExistence type="predicted"/>
<accession>A0A6J6JPX1</accession>
<gene>
    <name evidence="1" type="ORF">UFOPK2131_00716</name>
</gene>
<name>A0A6J6JPX1_9ZZZZ</name>
<organism evidence="1">
    <name type="scientific">freshwater metagenome</name>
    <dbReference type="NCBI Taxonomy" id="449393"/>
    <lineage>
        <taxon>unclassified sequences</taxon>
        <taxon>metagenomes</taxon>
        <taxon>ecological metagenomes</taxon>
    </lineage>
</organism>
<reference evidence="1" key="1">
    <citation type="submission" date="2020-05" db="EMBL/GenBank/DDBJ databases">
        <authorList>
            <person name="Chiriac C."/>
            <person name="Salcher M."/>
            <person name="Ghai R."/>
            <person name="Kavagutti S V."/>
        </authorList>
    </citation>
    <scope>NUCLEOTIDE SEQUENCE</scope>
</reference>
<evidence type="ECO:0000313" key="1">
    <source>
        <dbReference type="EMBL" id="CAB4638023.1"/>
    </source>
</evidence>
<protein>
    <submittedName>
        <fullName evidence="1">Unannotated protein</fullName>
    </submittedName>
</protein>